<evidence type="ECO:0000256" key="3">
    <source>
        <dbReference type="ARBA" id="ARBA00022801"/>
    </source>
</evidence>
<name>A0A653CUL4_CALMS</name>
<dbReference type="GO" id="GO:0006508">
    <property type="term" value="P:proteolysis"/>
    <property type="evidence" value="ECO:0007669"/>
    <property type="project" value="UniProtKB-KW"/>
</dbReference>
<gene>
    <name evidence="4" type="ORF">CALMAC_LOCUS12008</name>
</gene>
<accession>A0A653CUL4</accession>
<keyword evidence="5" id="KW-1185">Reference proteome</keyword>
<feature type="non-terminal residue" evidence="4">
    <location>
        <position position="245"/>
    </location>
</feature>
<dbReference type="Gene3D" id="3.40.630.10">
    <property type="entry name" value="Zn peptidases"/>
    <property type="match status" value="1"/>
</dbReference>
<dbReference type="PANTHER" id="PTHR43270:SF4">
    <property type="entry name" value="CARNOSINE DIPEPTIDASE 2, ISOFORM A"/>
    <property type="match status" value="1"/>
</dbReference>
<dbReference type="EMBL" id="CAACVG010008950">
    <property type="protein sequence ID" value="VEN51614.1"/>
    <property type="molecule type" value="Genomic_DNA"/>
</dbReference>
<evidence type="ECO:0000313" key="5">
    <source>
        <dbReference type="Proteomes" id="UP000410492"/>
    </source>
</evidence>
<dbReference type="OrthoDB" id="7832001at2759"/>
<evidence type="ECO:0008006" key="6">
    <source>
        <dbReference type="Google" id="ProtNLM"/>
    </source>
</evidence>
<keyword evidence="1" id="KW-0645">Protease</keyword>
<reference evidence="4 5" key="1">
    <citation type="submission" date="2019-01" db="EMBL/GenBank/DDBJ databases">
        <authorList>
            <person name="Sayadi A."/>
        </authorList>
    </citation>
    <scope>NUCLEOTIDE SEQUENCE [LARGE SCALE GENOMIC DNA]</scope>
</reference>
<dbReference type="InterPro" id="IPR051458">
    <property type="entry name" value="Cyt/Met_Dipeptidase"/>
</dbReference>
<dbReference type="Pfam" id="PF01546">
    <property type="entry name" value="Peptidase_M20"/>
    <property type="match status" value="1"/>
</dbReference>
<dbReference type="AlphaFoldDB" id="A0A653CUL4"/>
<organism evidence="4 5">
    <name type="scientific">Callosobruchus maculatus</name>
    <name type="common">Southern cowpea weevil</name>
    <name type="synonym">Pulse bruchid</name>
    <dbReference type="NCBI Taxonomy" id="64391"/>
    <lineage>
        <taxon>Eukaryota</taxon>
        <taxon>Metazoa</taxon>
        <taxon>Ecdysozoa</taxon>
        <taxon>Arthropoda</taxon>
        <taxon>Hexapoda</taxon>
        <taxon>Insecta</taxon>
        <taxon>Pterygota</taxon>
        <taxon>Neoptera</taxon>
        <taxon>Endopterygota</taxon>
        <taxon>Coleoptera</taxon>
        <taxon>Polyphaga</taxon>
        <taxon>Cucujiformia</taxon>
        <taxon>Chrysomeloidea</taxon>
        <taxon>Chrysomelidae</taxon>
        <taxon>Bruchinae</taxon>
        <taxon>Bruchini</taxon>
        <taxon>Callosobruchus</taxon>
    </lineage>
</organism>
<dbReference type="PANTHER" id="PTHR43270">
    <property type="entry name" value="BETA-ALA-HIS DIPEPTIDASE"/>
    <property type="match status" value="1"/>
</dbReference>
<sequence>MVYPHSYRTEHSETKTTNSIYGEYYAAISSKKIHIQPELLKILQFVDSNRSEFLDDLEEAIKIKSISSKIAYQDETKKMLKFVENWLNKLDVKYECFNIGYHVIDGKKVRLPPVLLASIGNDPKKKTICASLHVDVLDPSTKGWSRDPWKLHRINNRNYGCGAGCGKGPLMCWFHVLQAFKFSKMELPVNLKFIIESMYHSNSQGLADFVATRSQDFFANVELVVEVGSEWLGEKMPCITYGTTG</sequence>
<dbReference type="SUPFAM" id="SSF53187">
    <property type="entry name" value="Zn-dependent exopeptidases"/>
    <property type="match status" value="1"/>
</dbReference>
<keyword evidence="2" id="KW-0479">Metal-binding</keyword>
<evidence type="ECO:0000256" key="1">
    <source>
        <dbReference type="ARBA" id="ARBA00022670"/>
    </source>
</evidence>
<keyword evidence="3" id="KW-0378">Hydrolase</keyword>
<protein>
    <recommendedName>
        <fullName evidence="6">Peptidase M20 dimerisation domain-containing protein</fullName>
    </recommendedName>
</protein>
<proteinExistence type="predicted"/>
<dbReference type="GO" id="GO:0008233">
    <property type="term" value="F:peptidase activity"/>
    <property type="evidence" value="ECO:0007669"/>
    <property type="project" value="UniProtKB-KW"/>
</dbReference>
<dbReference type="GO" id="GO:0046872">
    <property type="term" value="F:metal ion binding"/>
    <property type="evidence" value="ECO:0007669"/>
    <property type="project" value="UniProtKB-KW"/>
</dbReference>
<evidence type="ECO:0000256" key="2">
    <source>
        <dbReference type="ARBA" id="ARBA00022723"/>
    </source>
</evidence>
<dbReference type="InterPro" id="IPR002933">
    <property type="entry name" value="Peptidase_M20"/>
</dbReference>
<evidence type="ECO:0000313" key="4">
    <source>
        <dbReference type="EMBL" id="VEN51614.1"/>
    </source>
</evidence>
<dbReference type="Proteomes" id="UP000410492">
    <property type="component" value="Unassembled WGS sequence"/>
</dbReference>